<evidence type="ECO:0000256" key="2">
    <source>
        <dbReference type="SAM" id="MobiDB-lite"/>
    </source>
</evidence>
<gene>
    <name evidence="5" type="ORF">HMPREF9382_1442</name>
</gene>
<dbReference type="PATRIC" id="fig|888810.3.peg.1412"/>
<organism evidence="5 6">
    <name type="scientific">Streptococcus sanguinis SK115</name>
    <dbReference type="NCBI Taxonomy" id="888810"/>
    <lineage>
        <taxon>Bacteria</taxon>
        <taxon>Bacillati</taxon>
        <taxon>Bacillota</taxon>
        <taxon>Bacilli</taxon>
        <taxon>Lactobacillales</taxon>
        <taxon>Streptococcaceae</taxon>
        <taxon>Streptococcus</taxon>
    </lineage>
</organism>
<keyword evidence="3" id="KW-0472">Membrane</keyword>
<sequence length="217" mass="24110">MNQRIQQEIVSENNLVYRLKRPLHKQGLFWAALVSGIIIFLLALLSILLVITTIGLMEENDHLKSLTGYHNSPLETYSSHAFEKTVEFSSGLKVTVHSAVEDSKRVMSDESTGVAVVATITVENTSKKPILVSPYDFGLYDKKENVYILDGSTFDNTQIGTNLAPGKSIRFNLVFDGEGGDEDNYTVTYDNAKWQKEKSKPKQEKKAEAIGGHSPSL</sequence>
<dbReference type="EMBL" id="AEXW01000006">
    <property type="protein sequence ID" value="EGD31442.1"/>
    <property type="molecule type" value="Genomic_DNA"/>
</dbReference>
<evidence type="ECO:0000256" key="1">
    <source>
        <dbReference type="ARBA" id="ARBA00022729"/>
    </source>
</evidence>
<dbReference type="InterPro" id="IPR029051">
    <property type="entry name" value="DUF4352"/>
</dbReference>
<feature type="domain" description="DUF4352" evidence="4">
    <location>
        <begin position="84"/>
        <end position="197"/>
    </location>
</feature>
<evidence type="ECO:0000259" key="4">
    <source>
        <dbReference type="Pfam" id="PF11611"/>
    </source>
</evidence>
<dbReference type="AlphaFoldDB" id="F0I9F8"/>
<proteinExistence type="predicted"/>
<protein>
    <recommendedName>
        <fullName evidence="4">DUF4352 domain-containing protein</fullName>
    </recommendedName>
</protein>
<keyword evidence="3" id="KW-1133">Transmembrane helix</keyword>
<evidence type="ECO:0000313" key="5">
    <source>
        <dbReference type="EMBL" id="EGD31442.1"/>
    </source>
</evidence>
<feature type="compositionally biased region" description="Basic and acidic residues" evidence="2">
    <location>
        <begin position="194"/>
        <end position="208"/>
    </location>
</feature>
<comment type="caution">
    <text evidence="5">The sequence shown here is derived from an EMBL/GenBank/DDBJ whole genome shotgun (WGS) entry which is preliminary data.</text>
</comment>
<reference evidence="5 6" key="1">
    <citation type="submission" date="2011-02" db="EMBL/GenBank/DDBJ databases">
        <authorList>
            <person name="Muzny D."/>
            <person name="Qin X."/>
            <person name="Deng J."/>
            <person name="Jiang H."/>
            <person name="Liu Y."/>
            <person name="Qu J."/>
            <person name="Song X.-Z."/>
            <person name="Zhang L."/>
            <person name="Thornton R."/>
            <person name="Coyle M."/>
            <person name="Francisco L."/>
            <person name="Jackson L."/>
            <person name="Javaid M."/>
            <person name="Korchina V."/>
            <person name="Kovar C."/>
            <person name="Mata R."/>
            <person name="Mathew T."/>
            <person name="Ngo R."/>
            <person name="Nguyen L."/>
            <person name="Nguyen N."/>
            <person name="Okwuonu G."/>
            <person name="Ongeri F."/>
            <person name="Pham C."/>
            <person name="Simmons D."/>
            <person name="Wilczek-Boney K."/>
            <person name="Hale W."/>
            <person name="Jakkamsetti A."/>
            <person name="Pham P."/>
            <person name="Ruth R."/>
            <person name="San Lucas F."/>
            <person name="Warren J."/>
            <person name="Zhang J."/>
            <person name="Zhao Z."/>
            <person name="Zhou C."/>
            <person name="Zhu D."/>
            <person name="Lee S."/>
            <person name="Bess C."/>
            <person name="Blankenburg K."/>
            <person name="Forbes L."/>
            <person name="Fu Q."/>
            <person name="Gubbala S."/>
            <person name="Hirani K."/>
            <person name="Jayaseelan J.C."/>
            <person name="Lara F."/>
            <person name="Munidasa M."/>
            <person name="Palculict T."/>
            <person name="Patil S."/>
            <person name="Pu L.-L."/>
            <person name="Saada N."/>
            <person name="Tang L."/>
            <person name="Weissenberger G."/>
            <person name="Zhu Y."/>
            <person name="Hemphill L."/>
            <person name="Shang Y."/>
            <person name="Youmans B."/>
            <person name="Ayvaz T."/>
            <person name="Ross M."/>
            <person name="Santibanez J."/>
            <person name="Aqrawi P."/>
            <person name="Gross S."/>
            <person name="Joshi V."/>
            <person name="Fowler G."/>
            <person name="Nazareth L."/>
            <person name="Reid J."/>
            <person name="Worley K."/>
            <person name="Petrosino J."/>
            <person name="Highlander S."/>
            <person name="Gibbs R."/>
        </authorList>
    </citation>
    <scope>NUCLEOTIDE SEQUENCE [LARGE SCALE GENOMIC DNA]</scope>
    <source>
        <strain evidence="5 6">SK115</strain>
    </source>
</reference>
<dbReference type="Pfam" id="PF11611">
    <property type="entry name" value="DUF4352"/>
    <property type="match status" value="1"/>
</dbReference>
<dbReference type="HOGENOM" id="CLU_120504_0_0_9"/>
<keyword evidence="1" id="KW-0732">Signal</keyword>
<name>F0I9F8_STRSA</name>
<dbReference type="Proteomes" id="UP000003351">
    <property type="component" value="Unassembled WGS sequence"/>
</dbReference>
<evidence type="ECO:0000256" key="3">
    <source>
        <dbReference type="SAM" id="Phobius"/>
    </source>
</evidence>
<feature type="region of interest" description="Disordered" evidence="2">
    <location>
        <begin position="194"/>
        <end position="217"/>
    </location>
</feature>
<feature type="transmembrane region" description="Helical" evidence="3">
    <location>
        <begin position="28"/>
        <end position="57"/>
    </location>
</feature>
<accession>F0I9F8</accession>
<dbReference type="InterPro" id="IPR029050">
    <property type="entry name" value="Immunoprotect_excell_Ig-like"/>
</dbReference>
<dbReference type="Gene3D" id="2.60.40.1240">
    <property type="match status" value="1"/>
</dbReference>
<dbReference type="RefSeq" id="WP_002907298.1">
    <property type="nucleotide sequence ID" value="NZ_GL872408.1"/>
</dbReference>
<evidence type="ECO:0000313" key="6">
    <source>
        <dbReference type="Proteomes" id="UP000003351"/>
    </source>
</evidence>
<keyword evidence="3" id="KW-0812">Transmembrane</keyword>